<organism evidence="12 13">
    <name type="scientific">Panagrellus redivivus</name>
    <name type="common">Microworm</name>
    <dbReference type="NCBI Taxonomy" id="6233"/>
    <lineage>
        <taxon>Eukaryota</taxon>
        <taxon>Metazoa</taxon>
        <taxon>Ecdysozoa</taxon>
        <taxon>Nematoda</taxon>
        <taxon>Chromadorea</taxon>
        <taxon>Rhabditida</taxon>
        <taxon>Tylenchina</taxon>
        <taxon>Panagrolaimomorpha</taxon>
        <taxon>Panagrolaimoidea</taxon>
        <taxon>Panagrolaimidae</taxon>
        <taxon>Panagrellus</taxon>
    </lineage>
</organism>
<feature type="domain" description="Signal recognition particle SRP72 subunit RNA-binding" evidence="11">
    <location>
        <begin position="523"/>
        <end position="579"/>
    </location>
</feature>
<dbReference type="Proteomes" id="UP000492821">
    <property type="component" value="Unassembled WGS sequence"/>
</dbReference>
<dbReference type="PANTHER" id="PTHR14094">
    <property type="entry name" value="SIGNAL RECOGNITION PARTICLE 72"/>
    <property type="match status" value="1"/>
</dbReference>
<dbReference type="InterPro" id="IPR031545">
    <property type="entry name" value="SRP72_TPR-like"/>
</dbReference>
<evidence type="ECO:0000256" key="6">
    <source>
        <dbReference type="ARBA" id="ARBA00022824"/>
    </source>
</evidence>
<feature type="region of interest" description="Disordered" evidence="10">
    <location>
        <begin position="582"/>
        <end position="651"/>
    </location>
</feature>
<evidence type="ECO:0000313" key="13">
    <source>
        <dbReference type="WBParaSite" id="Pan_g23098.t1"/>
    </source>
</evidence>
<dbReference type="Pfam" id="PF08492">
    <property type="entry name" value="SRP72"/>
    <property type="match status" value="1"/>
</dbReference>
<reference evidence="12" key="1">
    <citation type="journal article" date="2013" name="Genetics">
        <title>The draft genome and transcriptome of Panagrellus redivivus are shaped by the harsh demands of a free-living lifestyle.</title>
        <authorList>
            <person name="Srinivasan J."/>
            <person name="Dillman A.R."/>
            <person name="Macchietto M.G."/>
            <person name="Heikkinen L."/>
            <person name="Lakso M."/>
            <person name="Fracchia K.M."/>
            <person name="Antoshechkin I."/>
            <person name="Mortazavi A."/>
            <person name="Wong G."/>
            <person name="Sternberg P.W."/>
        </authorList>
    </citation>
    <scope>NUCLEOTIDE SEQUENCE [LARGE SCALE GENOMIC DNA]</scope>
    <source>
        <strain evidence="12">MT8872</strain>
    </source>
</reference>
<evidence type="ECO:0000256" key="8">
    <source>
        <dbReference type="ARBA" id="ARBA00023274"/>
    </source>
</evidence>
<evidence type="ECO:0000256" key="1">
    <source>
        <dbReference type="ARBA" id="ARBA00004240"/>
    </source>
</evidence>
<feature type="compositionally biased region" description="Basic residues" evidence="10">
    <location>
        <begin position="640"/>
        <end position="651"/>
    </location>
</feature>
<sequence>MSQVIDTAGVRQACLEIAKAETSRDYDKALKVANKLIRNYRKETYAFKCKLIALIQLEQLSEALDLIKKTPEGQMGNVSFEKAYILYRRNENDAALEELAKANQEEVGVIELKAQLFYRLERFEEARDLLRKLIREHSDDFDDQRLANLIAVEAQLQAAGVSSDPQTSAAETYEALFNVACHQIEHGKYTEAVKSLDKAYVLCKQALTEEGLLEDEIDEELATILVQKGFALQLLGKPEEALKIYVGVQEKNPTDPNAKTTLFNNLPTTRAEPNLADARKKLKAATQVDKSKLSKRQQRTLLFNQALISLLSNQREPCRRTLEELQAKYGAVNEAVLLETALLVRQKDIQGALATLGRAEQDVTAKLLKIQILINSGASKEALEALKDLPEEIRYAPAIAALVSNLNLAKNQASDAAAYVEKAAAYWAGKDAEKANLLLKKVATLATTSGDHDKAVTSLEKIYAANPEDTTVLCRLIKAYGAINSPKAQELITKLNPSVDDSELNPTELEENDWIIYGQRYKKKEGGKKDEFVDTEIVTGKLKKRNRKRKIILPKNYDPNVQPDPERWIPKQERAAYKKRLNKKFKDQHIGRGTQGAASGAASDRIDYSKNSPATHKSPQPTSPAAPEGPRQKGPVGQANKKKKPTKKGRH</sequence>
<keyword evidence="7 9" id="KW-0733">Signal recognition particle</keyword>
<dbReference type="WBParaSite" id="Pan_g23098.t1">
    <property type="protein sequence ID" value="Pan_g23098.t1"/>
    <property type="gene ID" value="Pan_g23098"/>
</dbReference>
<comment type="similarity">
    <text evidence="3 9">Belongs to the SRP72 family.</text>
</comment>
<dbReference type="GO" id="GO:0005786">
    <property type="term" value="C:signal recognition particle, endoplasmic reticulum targeting"/>
    <property type="evidence" value="ECO:0007669"/>
    <property type="project" value="UniProtKB-UniRule"/>
</dbReference>
<keyword evidence="5 9" id="KW-0963">Cytoplasm</keyword>
<evidence type="ECO:0000259" key="11">
    <source>
        <dbReference type="Pfam" id="PF08492"/>
    </source>
</evidence>
<keyword evidence="12" id="KW-1185">Reference proteome</keyword>
<dbReference type="GO" id="GO:0006614">
    <property type="term" value="P:SRP-dependent cotranslational protein targeting to membrane"/>
    <property type="evidence" value="ECO:0007669"/>
    <property type="project" value="UniProtKB-UniRule"/>
</dbReference>
<evidence type="ECO:0000313" key="12">
    <source>
        <dbReference type="Proteomes" id="UP000492821"/>
    </source>
</evidence>
<evidence type="ECO:0000256" key="9">
    <source>
        <dbReference type="PIRNR" id="PIRNR038922"/>
    </source>
</evidence>
<proteinExistence type="inferred from homology"/>
<dbReference type="InterPro" id="IPR026270">
    <property type="entry name" value="SRP72"/>
</dbReference>
<feature type="region of interest" description="Disordered" evidence="10">
    <location>
        <begin position="550"/>
        <end position="570"/>
    </location>
</feature>
<dbReference type="Pfam" id="PF17004">
    <property type="entry name" value="SRP_TPR_like"/>
    <property type="match status" value="1"/>
</dbReference>
<dbReference type="InterPro" id="IPR019734">
    <property type="entry name" value="TPR_rpt"/>
</dbReference>
<feature type="compositionally biased region" description="Polar residues" evidence="10">
    <location>
        <begin position="609"/>
        <end position="620"/>
    </location>
</feature>
<evidence type="ECO:0000256" key="2">
    <source>
        <dbReference type="ARBA" id="ARBA00004496"/>
    </source>
</evidence>
<evidence type="ECO:0000256" key="10">
    <source>
        <dbReference type="SAM" id="MobiDB-lite"/>
    </source>
</evidence>
<reference evidence="13" key="2">
    <citation type="submission" date="2020-10" db="UniProtKB">
        <authorList>
            <consortium name="WormBaseParasite"/>
        </authorList>
    </citation>
    <scope>IDENTIFICATION</scope>
</reference>
<dbReference type="AlphaFoldDB" id="A0A7E4VN07"/>
<dbReference type="GO" id="GO:0005783">
    <property type="term" value="C:endoplasmic reticulum"/>
    <property type="evidence" value="ECO:0007669"/>
    <property type="project" value="UniProtKB-SubCell"/>
</dbReference>
<dbReference type="Gene3D" id="1.25.40.10">
    <property type="entry name" value="Tetratricopeptide repeat domain"/>
    <property type="match status" value="3"/>
</dbReference>
<keyword evidence="8 9" id="KW-0687">Ribonucleoprotein</keyword>
<dbReference type="PIRSF" id="PIRSF038922">
    <property type="entry name" value="SRP72"/>
    <property type="match status" value="1"/>
</dbReference>
<comment type="subcellular location">
    <subcellularLocation>
        <location evidence="2 9">Cytoplasm</location>
    </subcellularLocation>
    <subcellularLocation>
        <location evidence="1">Endoplasmic reticulum</location>
    </subcellularLocation>
</comment>
<evidence type="ECO:0000256" key="5">
    <source>
        <dbReference type="ARBA" id="ARBA00022490"/>
    </source>
</evidence>
<dbReference type="GO" id="GO:0008312">
    <property type="term" value="F:7S RNA binding"/>
    <property type="evidence" value="ECO:0007669"/>
    <property type="project" value="InterPro"/>
</dbReference>
<evidence type="ECO:0000256" key="3">
    <source>
        <dbReference type="ARBA" id="ARBA00007676"/>
    </source>
</evidence>
<comment type="function">
    <text evidence="9">Component of the signal recognition particle (SRP) complex, a ribonucleoprotein complex that mediates the cotranslational targeting of secretory and membrane proteins to the endoplasmic reticulum (ER).</text>
</comment>
<dbReference type="InterPro" id="IPR011990">
    <property type="entry name" value="TPR-like_helical_dom_sf"/>
</dbReference>
<dbReference type="InterPro" id="IPR013699">
    <property type="entry name" value="Signal_recog_part_SRP72_RNA-bd"/>
</dbReference>
<protein>
    <recommendedName>
        <fullName evidence="4 9">Signal recognition particle subunit SRP72</fullName>
    </recommendedName>
</protein>
<evidence type="ECO:0000256" key="7">
    <source>
        <dbReference type="ARBA" id="ARBA00023135"/>
    </source>
</evidence>
<name>A0A7E4VN07_PANRE</name>
<dbReference type="GO" id="GO:0043022">
    <property type="term" value="F:ribosome binding"/>
    <property type="evidence" value="ECO:0007669"/>
    <property type="project" value="TreeGrafter"/>
</dbReference>
<accession>A0A7E4VN07</accession>
<keyword evidence="6" id="KW-0256">Endoplasmic reticulum</keyword>
<dbReference type="SMART" id="SM00028">
    <property type="entry name" value="TPR"/>
    <property type="match status" value="4"/>
</dbReference>
<dbReference type="SUPFAM" id="SSF48452">
    <property type="entry name" value="TPR-like"/>
    <property type="match status" value="2"/>
</dbReference>
<dbReference type="PANTHER" id="PTHR14094:SF9">
    <property type="entry name" value="SIGNAL RECOGNITION PARTICLE SUBUNIT SRP72"/>
    <property type="match status" value="1"/>
</dbReference>
<evidence type="ECO:0000256" key="4">
    <source>
        <dbReference type="ARBA" id="ARBA00018350"/>
    </source>
</evidence>